<feature type="transmembrane region" description="Helical" evidence="7">
    <location>
        <begin position="132"/>
        <end position="151"/>
    </location>
</feature>
<dbReference type="PANTHER" id="PTHR34856">
    <property type="entry name" value="PROTEIN NRFD"/>
    <property type="match status" value="1"/>
</dbReference>
<dbReference type="AlphaFoldDB" id="I0HDP5"/>
<evidence type="ECO:0000256" key="4">
    <source>
        <dbReference type="ARBA" id="ARBA00022692"/>
    </source>
</evidence>
<dbReference type="KEGG" id="ams:AMIS_59120"/>
<dbReference type="EMBL" id="AP012319">
    <property type="protein sequence ID" value="BAL91132.1"/>
    <property type="molecule type" value="Genomic_DNA"/>
</dbReference>
<evidence type="ECO:0000256" key="1">
    <source>
        <dbReference type="ARBA" id="ARBA00004651"/>
    </source>
</evidence>
<keyword evidence="9" id="KW-1185">Reference proteome</keyword>
<evidence type="ECO:0000256" key="2">
    <source>
        <dbReference type="ARBA" id="ARBA00008929"/>
    </source>
</evidence>
<protein>
    <recommendedName>
        <fullName evidence="10">Polysulfide reductase NrfD</fullName>
    </recommendedName>
</protein>
<dbReference type="PANTHER" id="PTHR34856:SF2">
    <property type="entry name" value="PROTEIN NRFD"/>
    <property type="match status" value="1"/>
</dbReference>
<comment type="similarity">
    <text evidence="2">Belongs to the NrfD family.</text>
</comment>
<evidence type="ECO:0000313" key="9">
    <source>
        <dbReference type="Proteomes" id="UP000007882"/>
    </source>
</evidence>
<evidence type="ECO:0000256" key="7">
    <source>
        <dbReference type="SAM" id="Phobius"/>
    </source>
</evidence>
<evidence type="ECO:0000256" key="5">
    <source>
        <dbReference type="ARBA" id="ARBA00022989"/>
    </source>
</evidence>
<evidence type="ECO:0000256" key="3">
    <source>
        <dbReference type="ARBA" id="ARBA00022475"/>
    </source>
</evidence>
<organism evidence="8 9">
    <name type="scientific">Actinoplanes missouriensis (strain ATCC 14538 / DSM 43046 / CBS 188.64 / JCM 3121 / NBRC 102363 / NCIMB 12654 / NRRL B-3342 / UNCC 431)</name>
    <dbReference type="NCBI Taxonomy" id="512565"/>
    <lineage>
        <taxon>Bacteria</taxon>
        <taxon>Bacillati</taxon>
        <taxon>Actinomycetota</taxon>
        <taxon>Actinomycetes</taxon>
        <taxon>Micromonosporales</taxon>
        <taxon>Micromonosporaceae</taxon>
        <taxon>Actinoplanes</taxon>
    </lineage>
</organism>
<dbReference type="InterPro" id="IPR052049">
    <property type="entry name" value="Electron_transfer_protein"/>
</dbReference>
<keyword evidence="5 7" id="KW-1133">Transmembrane helix</keyword>
<keyword evidence="6 7" id="KW-0472">Membrane</keyword>
<comment type="subcellular location">
    <subcellularLocation>
        <location evidence="1">Cell membrane</location>
        <topology evidence="1">Multi-pass membrane protein</topology>
    </subcellularLocation>
</comment>
<dbReference type="Gene3D" id="1.20.1630.10">
    <property type="entry name" value="Formate dehydrogenase/DMSO reductase domain"/>
    <property type="match status" value="1"/>
</dbReference>
<dbReference type="HOGENOM" id="CLU_045348_0_0_11"/>
<reference evidence="8 9" key="1">
    <citation type="submission" date="2012-02" db="EMBL/GenBank/DDBJ databases">
        <title>Complete genome sequence of Actinoplanes missouriensis 431 (= NBRC 102363).</title>
        <authorList>
            <person name="Ohnishi Y."/>
            <person name="Ishikawa J."/>
            <person name="Sekine M."/>
            <person name="Hosoyama A."/>
            <person name="Harada T."/>
            <person name="Narita H."/>
            <person name="Hata T."/>
            <person name="Konno Y."/>
            <person name="Tutikane K."/>
            <person name="Fujita N."/>
            <person name="Horinouchi S."/>
            <person name="Hayakawa M."/>
        </authorList>
    </citation>
    <scope>NUCLEOTIDE SEQUENCE [LARGE SCALE GENOMIC DNA]</scope>
    <source>
        <strain evidence="9">ATCC 14538 / DSM 43046 / CBS 188.64 / JCM 3121 / NBRC 102363 / NCIMB 12654 / NRRL B-3342 / UNCC 431</strain>
    </source>
</reference>
<keyword evidence="3" id="KW-1003">Cell membrane</keyword>
<keyword evidence="4 7" id="KW-0812">Transmembrane</keyword>
<dbReference type="Proteomes" id="UP000007882">
    <property type="component" value="Chromosome"/>
</dbReference>
<feature type="transmembrane region" description="Helical" evidence="7">
    <location>
        <begin position="166"/>
        <end position="186"/>
    </location>
</feature>
<evidence type="ECO:0000313" key="8">
    <source>
        <dbReference type="EMBL" id="BAL91132.1"/>
    </source>
</evidence>
<accession>I0HDP5</accession>
<name>I0HDP5_ACTM4</name>
<feature type="transmembrane region" description="Helical" evidence="7">
    <location>
        <begin position="98"/>
        <end position="120"/>
    </location>
</feature>
<sequence length="298" mass="30725">MKDRAMVPPAEFRSYYGRPIVRPAVWHHDIAAYLFTGGLAAGSALLAAGGDATNRPGLRRAGRLTALGALGASTYFLINDLGRPERFHHMLRVAKLTSPMSVGTWILSAFGGAAGVAAGAEVLRLPRIGATGGYAAAALAPALATYTAVLLADTATPSWHAAYPELPFVFAGSALASGAGVGLIAAPPSETVPARTMAVLGAAMELYGAHRVETTKGILSEPYAQGRPGRLLRAGRTLTALGVAGALLGRRSRVVSALSGASLLAASLATRFGIFDGGIASAKDPKYTVIPQRERLNR</sequence>
<dbReference type="eggNOG" id="COG3301">
    <property type="taxonomic scope" value="Bacteria"/>
</dbReference>
<dbReference type="GO" id="GO:0005886">
    <property type="term" value="C:plasma membrane"/>
    <property type="evidence" value="ECO:0007669"/>
    <property type="project" value="UniProtKB-SubCell"/>
</dbReference>
<dbReference type="RefSeq" id="WP_014446019.1">
    <property type="nucleotide sequence ID" value="NC_017093.1"/>
</dbReference>
<proteinExistence type="inferred from homology"/>
<dbReference type="STRING" id="512565.AMIS_59120"/>
<evidence type="ECO:0000256" key="6">
    <source>
        <dbReference type="ARBA" id="ARBA00023136"/>
    </source>
</evidence>
<dbReference type="Pfam" id="PF03916">
    <property type="entry name" value="NrfD"/>
    <property type="match status" value="1"/>
</dbReference>
<dbReference type="InterPro" id="IPR005614">
    <property type="entry name" value="NrfD-like"/>
</dbReference>
<feature type="transmembrane region" description="Helical" evidence="7">
    <location>
        <begin position="30"/>
        <end position="49"/>
    </location>
</feature>
<dbReference type="PATRIC" id="fig|512565.3.peg.5907"/>
<gene>
    <name evidence="8" type="ordered locus">AMIS_59120</name>
</gene>
<evidence type="ECO:0008006" key="10">
    <source>
        <dbReference type="Google" id="ProtNLM"/>
    </source>
</evidence>
<feature type="transmembrane region" description="Helical" evidence="7">
    <location>
        <begin position="61"/>
        <end position="78"/>
    </location>
</feature>